<dbReference type="HOGENOM" id="CLU_1783185_0_0_5"/>
<dbReference type="EMBL" id="BA000040">
    <property type="protein sequence ID" value="BAC50436.1"/>
    <property type="molecule type" value="Genomic_DNA"/>
</dbReference>
<dbReference type="AlphaFoldDB" id="Q89JU8"/>
<dbReference type="InParanoid" id="Q89JU8"/>
<dbReference type="Proteomes" id="UP000002526">
    <property type="component" value="Chromosome"/>
</dbReference>
<gene>
    <name evidence="1" type="ordered locus">blr5171</name>
</gene>
<keyword evidence="2" id="KW-1185">Reference proteome</keyword>
<reference evidence="2" key="1">
    <citation type="journal article" date="2002" name="DNA Res.">
        <title>Complete genomic sequence of nitrogen-fixing symbiotic bacterium Bradyrhizobium japonicum USDA110.</title>
        <authorList>
            <person name="Kaneko T."/>
            <person name="Nakamura Y."/>
            <person name="Sato S."/>
            <person name="Minamisawa K."/>
            <person name="Uchiumi T."/>
            <person name="Sasamoto S."/>
            <person name="Watanabe A."/>
            <person name="Idesawa K."/>
            <person name="Iriguchi M."/>
            <person name="Kawashima K."/>
            <person name="Kohara M."/>
            <person name="Matsumoto M."/>
            <person name="Shimpo S."/>
            <person name="Tsuruoka H."/>
            <person name="Wada T."/>
            <person name="Yamada M."/>
            <person name="Tabata S."/>
        </authorList>
    </citation>
    <scope>NUCLEOTIDE SEQUENCE [LARGE SCALE GENOMIC DNA]</scope>
    <source>
        <strain evidence="2">JCM 10833 / BCRC 13528 / IAM 13628 / NBRC 14792 / USDA 110</strain>
    </source>
</reference>
<dbReference type="eggNOG" id="ENOG5031D4K">
    <property type="taxonomic scope" value="Bacteria"/>
</dbReference>
<proteinExistence type="predicted"/>
<accession>Q89JU8</accession>
<evidence type="ECO:0000313" key="2">
    <source>
        <dbReference type="Proteomes" id="UP000002526"/>
    </source>
</evidence>
<dbReference type="OrthoDB" id="8242540at2"/>
<protein>
    <submittedName>
        <fullName evidence="1">Blr5171 protein</fullName>
    </submittedName>
</protein>
<dbReference type="KEGG" id="bja:blr5171"/>
<dbReference type="STRING" id="224911.AAV28_23230"/>
<evidence type="ECO:0000313" key="1">
    <source>
        <dbReference type="EMBL" id="BAC50436.1"/>
    </source>
</evidence>
<name>Q89JU8_BRADU</name>
<sequence length="148" mass="17090">MYSMRVAKGMFATMTKTVIALLAFALTIGAVSAQNRKEIYELQERCGKRAEQIYEKDFPVGERKGLESFENHYNIRLNRCFILEQNTMITKDAGKSYTIRMLTLVDVNDNKVYGSFSSLNCAVQNVTCRSEQEFRSLIRQFMEDRGEQ</sequence>
<organism evidence="1 2">
    <name type="scientific">Bradyrhizobium diazoefficiens (strain JCM 10833 / BCRC 13528 / IAM 13628 / NBRC 14792 / USDA 110)</name>
    <dbReference type="NCBI Taxonomy" id="224911"/>
    <lineage>
        <taxon>Bacteria</taxon>
        <taxon>Pseudomonadati</taxon>
        <taxon>Pseudomonadota</taxon>
        <taxon>Alphaproteobacteria</taxon>
        <taxon>Hyphomicrobiales</taxon>
        <taxon>Nitrobacteraceae</taxon>
        <taxon>Bradyrhizobium</taxon>
    </lineage>
</organism>
<dbReference type="EnsemblBacteria" id="BAC50436">
    <property type="protein sequence ID" value="BAC50436"/>
    <property type="gene ID" value="BAC50436"/>
</dbReference>